<dbReference type="EC" id="1.1.1.169" evidence="3 12"/>
<evidence type="ECO:0000256" key="8">
    <source>
        <dbReference type="ARBA" id="ARBA00032024"/>
    </source>
</evidence>
<dbReference type="UniPathway" id="UPA00241"/>
<evidence type="ECO:0000259" key="13">
    <source>
        <dbReference type="Pfam" id="PF02558"/>
    </source>
</evidence>
<dbReference type="EMBL" id="AP011532">
    <property type="protein sequence ID" value="BAI62732.1"/>
    <property type="molecule type" value="Genomic_DNA"/>
</dbReference>
<dbReference type="KEGG" id="mpd:MCP_2660"/>
<evidence type="ECO:0000256" key="11">
    <source>
        <dbReference type="ARBA" id="ARBA00056765"/>
    </source>
</evidence>
<dbReference type="InterPro" id="IPR050838">
    <property type="entry name" value="Ketopantoate_reductase"/>
</dbReference>
<dbReference type="InterPro" id="IPR008927">
    <property type="entry name" value="6-PGluconate_DH-like_C_sf"/>
</dbReference>
<dbReference type="GO" id="GO:0008677">
    <property type="term" value="F:2-dehydropantoate 2-reductase activity"/>
    <property type="evidence" value="ECO:0007669"/>
    <property type="project" value="UniProtKB-EC"/>
</dbReference>
<protein>
    <recommendedName>
        <fullName evidence="4 12">2-dehydropantoate 2-reductase</fullName>
        <ecNumber evidence="3 12">1.1.1.169</ecNumber>
    </recommendedName>
    <alternativeName>
        <fullName evidence="8 12">Ketopantoate reductase</fullName>
    </alternativeName>
</protein>
<dbReference type="InterPro" id="IPR036291">
    <property type="entry name" value="NAD(P)-bd_dom_sf"/>
</dbReference>
<proteinExistence type="inferred from homology"/>
<comment type="catalytic activity">
    <reaction evidence="9">
        <text>(R)-pantoate + NADP(+) = 2-dehydropantoate + NADPH + H(+)</text>
        <dbReference type="Rhea" id="RHEA:16233"/>
        <dbReference type="ChEBI" id="CHEBI:11561"/>
        <dbReference type="ChEBI" id="CHEBI:15378"/>
        <dbReference type="ChEBI" id="CHEBI:15980"/>
        <dbReference type="ChEBI" id="CHEBI:57783"/>
        <dbReference type="ChEBI" id="CHEBI:58349"/>
        <dbReference type="EC" id="1.1.1.169"/>
    </reaction>
    <physiologicalReaction direction="right-to-left" evidence="9">
        <dbReference type="Rhea" id="RHEA:16235"/>
    </physiologicalReaction>
</comment>
<comment type="function">
    <text evidence="12">Catalyzes the NADPH-dependent reduction of ketopantoate into pantoic acid.</text>
</comment>
<dbReference type="Pfam" id="PF08546">
    <property type="entry name" value="ApbA_C"/>
    <property type="match status" value="1"/>
</dbReference>
<dbReference type="Proteomes" id="UP000001882">
    <property type="component" value="Chromosome"/>
</dbReference>
<dbReference type="Gene3D" id="3.40.50.720">
    <property type="entry name" value="NAD(P)-binding Rossmann-like Domain"/>
    <property type="match status" value="1"/>
</dbReference>
<dbReference type="GO" id="GO:0005737">
    <property type="term" value="C:cytoplasm"/>
    <property type="evidence" value="ECO:0007669"/>
    <property type="project" value="TreeGrafter"/>
</dbReference>
<evidence type="ECO:0000256" key="5">
    <source>
        <dbReference type="ARBA" id="ARBA00022857"/>
    </source>
</evidence>
<evidence type="ECO:0000256" key="4">
    <source>
        <dbReference type="ARBA" id="ARBA00019465"/>
    </source>
</evidence>
<dbReference type="NCBIfam" id="TIGR00745">
    <property type="entry name" value="apbA_panE"/>
    <property type="match status" value="1"/>
</dbReference>
<evidence type="ECO:0000256" key="12">
    <source>
        <dbReference type="RuleBase" id="RU362068"/>
    </source>
</evidence>
<sequence>MKISVVGAGALGTFYCAMLSSSGQDVTLVCREKDAAALSKGIQVTGAVEVSATPSIATSVPSSDLVLVTVKAYDVGDAVRGIKPKPGAIVVVIHNGLGPDEAAASIIGKGHVAVGVSYSGVTFMGPGNVRLAGYTETVLGSVEPEVATRLSVVREALEKAGLKARIAGDIRAAQWEKLYANIAINPVTAITGLNNGALLEVPELKALVANVVNEAAQVSKAMGIVTSVDPLENTYKVIRDTSGNRSSMLQDVTRRRRTEIDALNGKVCELGQKHGVPTPYNDTITSLIKGIEHKNMVRGQ</sequence>
<evidence type="ECO:0000256" key="1">
    <source>
        <dbReference type="ARBA" id="ARBA00004724"/>
    </source>
</evidence>
<dbReference type="Pfam" id="PF02558">
    <property type="entry name" value="ApbA"/>
    <property type="match status" value="1"/>
</dbReference>
<dbReference type="FunFam" id="1.10.1040.10:FF:000017">
    <property type="entry name" value="2-dehydropantoate 2-reductase"/>
    <property type="match status" value="1"/>
</dbReference>
<organism evidence="15 16">
    <name type="scientific">Methanocella paludicola (strain DSM 17711 / JCM 13418 / NBRC 101707 / SANAE)</name>
    <dbReference type="NCBI Taxonomy" id="304371"/>
    <lineage>
        <taxon>Archaea</taxon>
        <taxon>Methanobacteriati</taxon>
        <taxon>Methanobacteriota</taxon>
        <taxon>Stenosarchaea group</taxon>
        <taxon>Methanomicrobia</taxon>
        <taxon>Methanocellales</taxon>
        <taxon>Methanocellaceae</taxon>
        <taxon>Methanocella</taxon>
    </lineage>
</organism>
<dbReference type="STRING" id="304371.MCP_2660"/>
<dbReference type="Gene3D" id="1.10.1040.10">
    <property type="entry name" value="N-(1-d-carboxylethyl)-l-norvaline Dehydrogenase, domain 2"/>
    <property type="match status" value="1"/>
</dbReference>
<keyword evidence="5 12" id="KW-0521">NADP</keyword>
<comment type="pathway">
    <text evidence="1 12">Cofactor biosynthesis; coenzyme A biosynthesis.</text>
</comment>
<keyword evidence="7 12" id="KW-0560">Oxidoreductase</keyword>
<dbReference type="AlphaFoldDB" id="D1Z210"/>
<keyword evidence="16" id="KW-1185">Reference proteome</keyword>
<name>D1Z210_METPS</name>
<dbReference type="GO" id="GO:0015937">
    <property type="term" value="P:coenzyme A biosynthetic process"/>
    <property type="evidence" value="ECO:0007669"/>
    <property type="project" value="UniProtKB-UniPathway"/>
</dbReference>
<evidence type="ECO:0000259" key="14">
    <source>
        <dbReference type="Pfam" id="PF08546"/>
    </source>
</evidence>
<dbReference type="InterPro" id="IPR013752">
    <property type="entry name" value="KPA_reductase"/>
</dbReference>
<evidence type="ECO:0000256" key="9">
    <source>
        <dbReference type="ARBA" id="ARBA00047506"/>
    </source>
</evidence>
<dbReference type="InterPro" id="IPR013332">
    <property type="entry name" value="KPR_N"/>
</dbReference>
<dbReference type="SUPFAM" id="SSF48179">
    <property type="entry name" value="6-phosphogluconate dehydrogenase C-terminal domain-like"/>
    <property type="match status" value="1"/>
</dbReference>
<reference evidence="15 16" key="2">
    <citation type="journal article" date="2008" name="Int. J. Syst. Evol. Microbiol.">
        <title>Methanocella paludicola gen. nov., sp. nov., a methane-producing archaeon, the first isolate of the lineage 'Rice Cluster I', and proposal of the new archaeal order Methanocellales ord. nov.</title>
        <authorList>
            <person name="Sakai S."/>
            <person name="Imachi H."/>
            <person name="Hanada S."/>
            <person name="Ohashi A."/>
            <person name="Harada H."/>
            <person name="Kamagata Y."/>
        </authorList>
    </citation>
    <scope>NUCLEOTIDE SEQUENCE [LARGE SCALE GENOMIC DNA]</scope>
    <source>
        <strain evidence="16">DSM 17711 / JCM 13418 / NBRC 101707 / SANAE</strain>
    </source>
</reference>
<dbReference type="GeneID" id="8682382"/>
<evidence type="ECO:0000256" key="7">
    <source>
        <dbReference type="ARBA" id="ARBA00023002"/>
    </source>
</evidence>
<evidence type="ECO:0000313" key="15">
    <source>
        <dbReference type="EMBL" id="BAI62732.1"/>
    </source>
</evidence>
<evidence type="ECO:0000256" key="2">
    <source>
        <dbReference type="ARBA" id="ARBA00007870"/>
    </source>
</evidence>
<dbReference type="SUPFAM" id="SSF51735">
    <property type="entry name" value="NAD(P)-binding Rossmann-fold domains"/>
    <property type="match status" value="1"/>
</dbReference>
<comment type="function">
    <text evidence="11">Catalyzes the NAD(P)H-dependent reduction of ketopantoate into pantoic acid.</text>
</comment>
<dbReference type="InParanoid" id="D1Z210"/>
<reference evidence="16" key="3">
    <citation type="journal article" date="2011" name="PLoS ONE">
        <title>Genome sequence of a mesophilic hydrogenotrophic methanogen Methanocella paludicola, the first cultivated representative of the order Methanocellales.</title>
        <authorList>
            <person name="Sakai S."/>
            <person name="Takaki Y."/>
            <person name="Shimamura S."/>
            <person name="Sekine M."/>
            <person name="Tajima T."/>
            <person name="Kosugi H."/>
            <person name="Ichikawa N."/>
            <person name="Tasumi E."/>
            <person name="Hiraki A.T."/>
            <person name="Shimizu A."/>
            <person name="Kato Y."/>
            <person name="Nishiko R."/>
            <person name="Mori K."/>
            <person name="Fujita N."/>
            <person name="Imachi H."/>
            <person name="Takai K."/>
        </authorList>
    </citation>
    <scope>NUCLEOTIDE SEQUENCE [LARGE SCALE GENOMIC DNA]</scope>
    <source>
        <strain evidence="16">DSM 17711 / JCM 13418 / NBRC 101707 / SANAE</strain>
    </source>
</reference>
<dbReference type="PATRIC" id="fig|304371.9.peg.2721"/>
<evidence type="ECO:0000256" key="10">
    <source>
        <dbReference type="ARBA" id="ARBA00048196"/>
    </source>
</evidence>
<keyword evidence="6 12" id="KW-0173">Coenzyme A biosynthesis</keyword>
<dbReference type="GO" id="GO:0050661">
    <property type="term" value="F:NADP binding"/>
    <property type="evidence" value="ECO:0007669"/>
    <property type="project" value="TreeGrafter"/>
</dbReference>
<dbReference type="eggNOG" id="arCOG04139">
    <property type="taxonomic scope" value="Archaea"/>
</dbReference>
<dbReference type="OrthoDB" id="201845at2157"/>
<accession>D1Z210</accession>
<comment type="catalytic activity">
    <reaction evidence="10">
        <text>(R)-pantoate + NAD(+) = 2-dehydropantoate + NADH + H(+)</text>
        <dbReference type="Rhea" id="RHEA:61292"/>
        <dbReference type="ChEBI" id="CHEBI:11561"/>
        <dbReference type="ChEBI" id="CHEBI:15378"/>
        <dbReference type="ChEBI" id="CHEBI:15980"/>
        <dbReference type="ChEBI" id="CHEBI:57540"/>
        <dbReference type="ChEBI" id="CHEBI:57945"/>
    </reaction>
    <physiologicalReaction direction="right-to-left" evidence="10">
        <dbReference type="Rhea" id="RHEA:61294"/>
    </physiologicalReaction>
</comment>
<evidence type="ECO:0000256" key="3">
    <source>
        <dbReference type="ARBA" id="ARBA00013014"/>
    </source>
</evidence>
<dbReference type="PANTHER" id="PTHR43765:SF2">
    <property type="entry name" value="2-DEHYDROPANTOATE 2-REDUCTASE"/>
    <property type="match status" value="1"/>
</dbReference>
<dbReference type="InterPro" id="IPR013328">
    <property type="entry name" value="6PGD_dom2"/>
</dbReference>
<dbReference type="GO" id="GO:0015940">
    <property type="term" value="P:pantothenate biosynthetic process"/>
    <property type="evidence" value="ECO:0007669"/>
    <property type="project" value="InterPro"/>
</dbReference>
<evidence type="ECO:0000313" key="16">
    <source>
        <dbReference type="Proteomes" id="UP000001882"/>
    </source>
</evidence>
<evidence type="ECO:0000256" key="6">
    <source>
        <dbReference type="ARBA" id="ARBA00022993"/>
    </source>
</evidence>
<reference evidence="15 16" key="1">
    <citation type="journal article" date="2007" name="Appl. Environ. Microbiol.">
        <title>Isolation of key methanogens for global methane emission from rice paddy fields: a novel isolate affiliated with the clone cluster rice cluster I.</title>
        <authorList>
            <person name="Sakai S."/>
            <person name="Imachi H."/>
            <person name="Sekiguchi Y."/>
            <person name="Ohashi A."/>
            <person name="Harada H."/>
            <person name="Kamagata Y."/>
        </authorList>
    </citation>
    <scope>NUCLEOTIDE SEQUENCE [LARGE SCALE GENOMIC DNA]</scope>
    <source>
        <strain evidence="16">DSM 17711 / JCM 13418 / NBRC 101707 / SANAE</strain>
    </source>
</reference>
<feature type="domain" description="Ketopantoate reductase N-terminal" evidence="13">
    <location>
        <begin position="3"/>
        <end position="143"/>
    </location>
</feature>
<dbReference type="RefSeq" id="WP_012901406.1">
    <property type="nucleotide sequence ID" value="NC_013665.1"/>
</dbReference>
<feature type="domain" description="Ketopantoate reductase C-terminal" evidence="14">
    <location>
        <begin position="169"/>
        <end position="292"/>
    </location>
</feature>
<dbReference type="PANTHER" id="PTHR43765">
    <property type="entry name" value="2-DEHYDROPANTOATE 2-REDUCTASE-RELATED"/>
    <property type="match status" value="1"/>
</dbReference>
<dbReference type="InterPro" id="IPR003710">
    <property type="entry name" value="ApbA"/>
</dbReference>
<comment type="similarity">
    <text evidence="2 12">Belongs to the ketopantoate reductase family.</text>
</comment>
<gene>
    <name evidence="15" type="ordered locus">MCP_2660</name>
</gene>